<reference evidence="2 4" key="1">
    <citation type="journal article" date="2008" name="Science">
        <title>The Physcomitrella genome reveals evolutionary insights into the conquest of land by plants.</title>
        <authorList>
            <person name="Rensing S."/>
            <person name="Lang D."/>
            <person name="Zimmer A."/>
            <person name="Terry A."/>
            <person name="Salamov A."/>
            <person name="Shapiro H."/>
            <person name="Nishiyama T."/>
            <person name="Perroud P.-F."/>
            <person name="Lindquist E."/>
            <person name="Kamisugi Y."/>
            <person name="Tanahashi T."/>
            <person name="Sakakibara K."/>
            <person name="Fujita T."/>
            <person name="Oishi K."/>
            <person name="Shin-I T."/>
            <person name="Kuroki Y."/>
            <person name="Toyoda A."/>
            <person name="Suzuki Y."/>
            <person name="Hashimoto A."/>
            <person name="Yamaguchi K."/>
            <person name="Sugano A."/>
            <person name="Kohara Y."/>
            <person name="Fujiyama A."/>
            <person name="Anterola A."/>
            <person name="Aoki S."/>
            <person name="Ashton N."/>
            <person name="Barbazuk W.B."/>
            <person name="Barker E."/>
            <person name="Bennetzen J."/>
            <person name="Bezanilla M."/>
            <person name="Blankenship R."/>
            <person name="Cho S.H."/>
            <person name="Dutcher S."/>
            <person name="Estelle M."/>
            <person name="Fawcett J.A."/>
            <person name="Gundlach H."/>
            <person name="Hanada K."/>
            <person name="Heyl A."/>
            <person name="Hicks K.A."/>
            <person name="Hugh J."/>
            <person name="Lohr M."/>
            <person name="Mayer K."/>
            <person name="Melkozernov A."/>
            <person name="Murata T."/>
            <person name="Nelson D."/>
            <person name="Pils B."/>
            <person name="Prigge M."/>
            <person name="Reiss B."/>
            <person name="Renner T."/>
            <person name="Rombauts S."/>
            <person name="Rushton P."/>
            <person name="Sanderfoot A."/>
            <person name="Schween G."/>
            <person name="Shiu S.-H."/>
            <person name="Stueber K."/>
            <person name="Theodoulou F.L."/>
            <person name="Tu H."/>
            <person name="Van de Peer Y."/>
            <person name="Verrier P.J."/>
            <person name="Waters E."/>
            <person name="Wood A."/>
            <person name="Yang L."/>
            <person name="Cove D."/>
            <person name="Cuming A."/>
            <person name="Hasebe M."/>
            <person name="Lucas S."/>
            <person name="Mishler D.B."/>
            <person name="Reski R."/>
            <person name="Grigoriev I."/>
            <person name="Quatrano R.S."/>
            <person name="Boore J.L."/>
        </authorList>
    </citation>
    <scope>NUCLEOTIDE SEQUENCE [LARGE SCALE GENOMIC DNA]</scope>
    <source>
        <strain evidence="3 4">cv. Gransden 2004</strain>
    </source>
</reference>
<dbReference type="InParanoid" id="A0A2K1II53"/>
<evidence type="ECO:0000313" key="3">
    <source>
        <dbReference type="EnsemblPlants" id="PAC:32949945.CDS.1"/>
    </source>
</evidence>
<organism evidence="2">
    <name type="scientific">Physcomitrium patens</name>
    <name type="common">Spreading-leaved earth moss</name>
    <name type="synonym">Physcomitrella patens</name>
    <dbReference type="NCBI Taxonomy" id="3218"/>
    <lineage>
        <taxon>Eukaryota</taxon>
        <taxon>Viridiplantae</taxon>
        <taxon>Streptophyta</taxon>
        <taxon>Embryophyta</taxon>
        <taxon>Bryophyta</taxon>
        <taxon>Bryophytina</taxon>
        <taxon>Bryopsida</taxon>
        <taxon>Funariidae</taxon>
        <taxon>Funariales</taxon>
        <taxon>Funariaceae</taxon>
        <taxon>Physcomitrium</taxon>
    </lineage>
</organism>
<dbReference type="AlphaFoldDB" id="A0A2K1II53"/>
<protein>
    <submittedName>
        <fullName evidence="2 3">Uncharacterized protein</fullName>
    </submittedName>
</protein>
<sequence>MKSPEIVATTQTCVGDQTYVVTVTFQPSRQTRCLDFGCNISYFLFSIIVCCLIVALVVTDRCHRAPGISLQTVSIRDMTVYQNTTVCAPDLAWLVSSDFNLTLSTWSVLHFRVGTIIEVVYTLR</sequence>
<keyword evidence="1" id="KW-0812">Transmembrane</keyword>
<keyword evidence="1" id="KW-0472">Membrane</keyword>
<dbReference type="EnsemblPlants" id="Pp3c23_5572V3.1">
    <property type="protein sequence ID" value="PAC:32949945.CDS.1"/>
    <property type="gene ID" value="Pp3c23_5572"/>
</dbReference>
<keyword evidence="1" id="KW-1133">Transmembrane helix</keyword>
<evidence type="ECO:0000313" key="2">
    <source>
        <dbReference type="EMBL" id="PNR28956.1"/>
    </source>
</evidence>
<reference evidence="3" key="3">
    <citation type="submission" date="2020-12" db="UniProtKB">
        <authorList>
            <consortium name="EnsemblPlants"/>
        </authorList>
    </citation>
    <scope>IDENTIFICATION</scope>
</reference>
<dbReference type="Proteomes" id="UP000006727">
    <property type="component" value="Chromosome 23"/>
</dbReference>
<dbReference type="Gramene" id="Pp3c23_5572V3.1">
    <property type="protein sequence ID" value="PAC:32949945.CDS.1"/>
    <property type="gene ID" value="Pp3c23_5572"/>
</dbReference>
<evidence type="ECO:0000313" key="4">
    <source>
        <dbReference type="Proteomes" id="UP000006727"/>
    </source>
</evidence>
<reference evidence="2 4" key="2">
    <citation type="journal article" date="2018" name="Plant J.">
        <title>The Physcomitrella patens chromosome-scale assembly reveals moss genome structure and evolution.</title>
        <authorList>
            <person name="Lang D."/>
            <person name="Ullrich K.K."/>
            <person name="Murat F."/>
            <person name="Fuchs J."/>
            <person name="Jenkins J."/>
            <person name="Haas F.B."/>
            <person name="Piednoel M."/>
            <person name="Gundlach H."/>
            <person name="Van Bel M."/>
            <person name="Meyberg R."/>
            <person name="Vives C."/>
            <person name="Morata J."/>
            <person name="Symeonidi A."/>
            <person name="Hiss M."/>
            <person name="Muchero W."/>
            <person name="Kamisugi Y."/>
            <person name="Saleh O."/>
            <person name="Blanc G."/>
            <person name="Decker E.L."/>
            <person name="van Gessel N."/>
            <person name="Grimwood J."/>
            <person name="Hayes R.D."/>
            <person name="Graham S.W."/>
            <person name="Gunter L.E."/>
            <person name="McDaniel S.F."/>
            <person name="Hoernstein S.N.W."/>
            <person name="Larsson A."/>
            <person name="Li F.W."/>
            <person name="Perroud P.F."/>
            <person name="Phillips J."/>
            <person name="Ranjan P."/>
            <person name="Rokshar D.S."/>
            <person name="Rothfels C.J."/>
            <person name="Schneider L."/>
            <person name="Shu S."/>
            <person name="Stevenson D.W."/>
            <person name="Thummler F."/>
            <person name="Tillich M."/>
            <person name="Villarreal Aguilar J.C."/>
            <person name="Widiez T."/>
            <person name="Wong G.K."/>
            <person name="Wymore A."/>
            <person name="Zhang Y."/>
            <person name="Zimmer A.D."/>
            <person name="Quatrano R.S."/>
            <person name="Mayer K.F.X."/>
            <person name="Goodstein D."/>
            <person name="Casacuberta J.M."/>
            <person name="Vandepoele K."/>
            <person name="Reski R."/>
            <person name="Cuming A.C."/>
            <person name="Tuskan G.A."/>
            <person name="Maumus F."/>
            <person name="Salse J."/>
            <person name="Schmutz J."/>
            <person name="Rensing S.A."/>
        </authorList>
    </citation>
    <scope>NUCLEOTIDE SEQUENCE [LARGE SCALE GENOMIC DNA]</scope>
    <source>
        <strain evidence="3 4">cv. Gransden 2004</strain>
    </source>
</reference>
<feature type="transmembrane region" description="Helical" evidence="1">
    <location>
        <begin position="40"/>
        <end position="59"/>
    </location>
</feature>
<evidence type="ECO:0000256" key="1">
    <source>
        <dbReference type="SAM" id="Phobius"/>
    </source>
</evidence>
<name>A0A2K1II53_PHYPA</name>
<accession>A0A2K1II53</accession>
<gene>
    <name evidence="2" type="ORF">PHYPA_027648</name>
</gene>
<keyword evidence="4" id="KW-1185">Reference proteome</keyword>
<dbReference type="EMBL" id="ABEU02000023">
    <property type="protein sequence ID" value="PNR28956.1"/>
    <property type="molecule type" value="Genomic_DNA"/>
</dbReference>
<proteinExistence type="predicted"/>